<dbReference type="EMBL" id="LSYS01006629">
    <property type="protein sequence ID" value="OPJ75008.1"/>
    <property type="molecule type" value="Genomic_DNA"/>
</dbReference>
<sequence length="484" mass="55697">MGKETEPLNQERKEVVLVLGRITSMRKAMLRGRDCRELQCLSQTKNQYDSMIRDKKVPLVDVDNQILELEKEIVRQNQIEAKVKQANCSKRLQKQIEKLELPLYNVTVQFDTVLTRDKEFRENIQSLLIRKASLENFYLKFCRKKGQHRKRMSIALELSTQAHKQQMEALARISALDERKNKQAIQYKVEMQERERVLSRDTKMKSFMLIKYIDRSELEEEAKKRKDLKAAERAKRNQWEIIESQEVAYRRLLEMAEDGDVSHLVNGFIKKDQKTFAGFNYASELSSKTENMWQKIKDLEDEVTGLMLNQECAENSSLHALKELEEKLTNATEEDNEHEERCKGSSKVLGHITPSLEALFKGINYDTTKITKQLGENGQITYLNLMQFSDVLEERFNSLLQVESNLCYGTADKPQLDQDIDNSLLGATSLFPLPPTLDGTSRTIDAGEVPLDHGQLSQMVLQSLKEKEGNAASTGNKGRNDVDV</sequence>
<name>A0A1V4JS34_PATFA</name>
<dbReference type="Pfam" id="PF21773">
    <property type="entry name" value="ODAD1_CC"/>
    <property type="match status" value="1"/>
</dbReference>
<organism evidence="4 5">
    <name type="scientific">Patagioenas fasciata monilis</name>
    <dbReference type="NCBI Taxonomy" id="372326"/>
    <lineage>
        <taxon>Eukaryota</taxon>
        <taxon>Metazoa</taxon>
        <taxon>Chordata</taxon>
        <taxon>Craniata</taxon>
        <taxon>Vertebrata</taxon>
        <taxon>Euteleostomi</taxon>
        <taxon>Archelosauria</taxon>
        <taxon>Archosauria</taxon>
        <taxon>Dinosauria</taxon>
        <taxon>Saurischia</taxon>
        <taxon>Theropoda</taxon>
        <taxon>Coelurosauria</taxon>
        <taxon>Aves</taxon>
        <taxon>Neognathae</taxon>
        <taxon>Neoaves</taxon>
        <taxon>Columbimorphae</taxon>
        <taxon>Columbiformes</taxon>
        <taxon>Columbidae</taxon>
        <taxon>Patagioenas</taxon>
    </lineage>
</organism>
<dbReference type="InterPro" id="IPR049258">
    <property type="entry name" value="ODAD1_CC"/>
</dbReference>
<evidence type="ECO:0000313" key="4">
    <source>
        <dbReference type="EMBL" id="OPJ75008.1"/>
    </source>
</evidence>
<keyword evidence="1 2" id="KW-0175">Coiled coil</keyword>
<evidence type="ECO:0000256" key="2">
    <source>
        <dbReference type="SAM" id="Coils"/>
    </source>
</evidence>
<accession>A0A1V4JS34</accession>
<dbReference type="GO" id="GO:0003341">
    <property type="term" value="P:cilium movement"/>
    <property type="evidence" value="ECO:0007669"/>
    <property type="project" value="TreeGrafter"/>
</dbReference>
<comment type="caution">
    <text evidence="4">The sequence shown here is derived from an EMBL/GenBank/DDBJ whole genome shotgun (WGS) entry which is preliminary data.</text>
</comment>
<feature type="coiled-coil region" evidence="2">
    <location>
        <begin position="296"/>
        <end position="341"/>
    </location>
</feature>
<dbReference type="GO" id="GO:0005930">
    <property type="term" value="C:axoneme"/>
    <property type="evidence" value="ECO:0007669"/>
    <property type="project" value="TreeGrafter"/>
</dbReference>
<evidence type="ECO:0000256" key="1">
    <source>
        <dbReference type="ARBA" id="ARBA00023054"/>
    </source>
</evidence>
<evidence type="ECO:0000259" key="3">
    <source>
        <dbReference type="Pfam" id="PF21773"/>
    </source>
</evidence>
<dbReference type="GO" id="GO:0036158">
    <property type="term" value="P:outer dynein arm assembly"/>
    <property type="evidence" value="ECO:0007669"/>
    <property type="project" value="TreeGrafter"/>
</dbReference>
<gene>
    <name evidence="4" type="primary">CCDC63</name>
    <name evidence="4" type="ORF">AV530_018480</name>
</gene>
<dbReference type="PANTHER" id="PTHR21694:SF18">
    <property type="entry name" value="COILED-COIL DOMAIN-CONTAINING PROTEIN 63"/>
    <property type="match status" value="1"/>
</dbReference>
<dbReference type="InterPro" id="IPR051876">
    <property type="entry name" value="ODA-DC/CCD"/>
</dbReference>
<dbReference type="PANTHER" id="PTHR21694">
    <property type="entry name" value="COILED-COIL DOMAIN-CONTAINING PROTEIN 63"/>
    <property type="match status" value="1"/>
</dbReference>
<protein>
    <submittedName>
        <fullName evidence="4">Coiled-coil domain-containing protein 63</fullName>
    </submittedName>
</protein>
<dbReference type="Proteomes" id="UP000190648">
    <property type="component" value="Unassembled WGS sequence"/>
</dbReference>
<evidence type="ECO:0000313" key="5">
    <source>
        <dbReference type="Proteomes" id="UP000190648"/>
    </source>
</evidence>
<feature type="domain" description="ODAD1 central coiled coil region" evidence="3">
    <location>
        <begin position="93"/>
        <end position="376"/>
    </location>
</feature>
<reference evidence="4 5" key="1">
    <citation type="submission" date="2016-02" db="EMBL/GenBank/DDBJ databases">
        <title>Band-tailed pigeon sequencing and assembly.</title>
        <authorList>
            <person name="Soares A.E."/>
            <person name="Novak B.J."/>
            <person name="Rice E.S."/>
            <person name="O'Connell B."/>
            <person name="Chang D."/>
            <person name="Weber S."/>
            <person name="Shapiro B."/>
        </authorList>
    </citation>
    <scope>NUCLEOTIDE SEQUENCE [LARGE SCALE GENOMIC DNA]</scope>
    <source>
        <strain evidence="4">BTP2013</strain>
        <tissue evidence="4">Blood</tissue>
    </source>
</reference>
<dbReference type="OrthoDB" id="6766775at2759"/>
<dbReference type="STRING" id="372326.A0A1V4JS34"/>
<keyword evidence="5" id="KW-1185">Reference proteome</keyword>
<proteinExistence type="predicted"/>
<dbReference type="AlphaFoldDB" id="A0A1V4JS34"/>